<dbReference type="KEGG" id="rix:RO1_31390"/>
<dbReference type="NCBIfam" id="NF008277">
    <property type="entry name" value="PRK11055.1"/>
    <property type="match status" value="1"/>
</dbReference>
<gene>
    <name evidence="12" type="ORF">RO1_31390</name>
</gene>
<feature type="active site" description="Proton acceptor" evidence="9">
    <location>
        <position position="329"/>
    </location>
</feature>
<dbReference type="PANTHER" id="PTHR10091">
    <property type="entry name" value="ALDOSE-1-EPIMERASE"/>
    <property type="match status" value="1"/>
</dbReference>
<proteinExistence type="inferred from homology"/>
<dbReference type="GO" id="GO:0006006">
    <property type="term" value="P:glucose metabolic process"/>
    <property type="evidence" value="ECO:0007669"/>
    <property type="project" value="TreeGrafter"/>
</dbReference>
<dbReference type="EMBL" id="FP929050">
    <property type="protein sequence ID" value="CBL13476.1"/>
    <property type="molecule type" value="Genomic_DNA"/>
</dbReference>
<sequence>MWHNYYCSSANSYVWKGVFMKITKSDFGTTNTGENINIYHLENEAGAYVEILNFGCRLVKIVVPDRNGNPTDVCLGMDTMSAYENDDASLGAVVGRVANRIKDGHFTLNGKEYQLAVNCGTNHLHGGLIGYASKPWDAKIKDDKLILTMISADGEEGYPGNLTLTVTYGWSEDNELSIVYEASADQDTLLNVTNHGYFNLNGEGSGDILSHELYIDADAVTELDDSQAPTGKLIPVDNTPFDFRVMHTIGKSYYSDYDQLHKFGTYDHNFVINGTGLREAAVLQSKESGIRMTCFTDQPGMQLYVASQPMKQPGKNGKIYDSRTSVCLETQHFPDAINHDNFPSIVLHPDAPFHSKTLYHFSTF</sequence>
<evidence type="ECO:0000256" key="4">
    <source>
        <dbReference type="ARBA" id="ARBA00013185"/>
    </source>
</evidence>
<feature type="binding site" evidence="11">
    <location>
        <begin position="99"/>
        <end position="100"/>
    </location>
    <ligand>
        <name>beta-D-galactose</name>
        <dbReference type="ChEBI" id="CHEBI:27667"/>
    </ligand>
</feature>
<evidence type="ECO:0000256" key="5">
    <source>
        <dbReference type="ARBA" id="ARBA00014165"/>
    </source>
</evidence>
<comment type="catalytic activity">
    <reaction evidence="1 8">
        <text>alpha-D-glucose = beta-D-glucose</text>
        <dbReference type="Rhea" id="RHEA:10264"/>
        <dbReference type="ChEBI" id="CHEBI:15903"/>
        <dbReference type="ChEBI" id="CHEBI:17925"/>
        <dbReference type="EC" id="5.1.3.3"/>
    </reaction>
</comment>
<protein>
    <recommendedName>
        <fullName evidence="5 8">Aldose 1-epimerase</fullName>
        <ecNumber evidence="4 8">5.1.3.3</ecNumber>
    </recommendedName>
</protein>
<keyword evidence="6 8" id="KW-0413">Isomerase</keyword>
<dbReference type="CDD" id="cd09019">
    <property type="entry name" value="galactose_mutarotase_like"/>
    <property type="match status" value="1"/>
</dbReference>
<dbReference type="PATRIC" id="fig|718255.3.peg.467"/>
<evidence type="ECO:0000313" key="12">
    <source>
        <dbReference type="EMBL" id="CBL13476.1"/>
    </source>
</evidence>
<dbReference type="GO" id="GO:0033499">
    <property type="term" value="P:galactose catabolic process via UDP-galactose, Leloir pathway"/>
    <property type="evidence" value="ECO:0007669"/>
    <property type="project" value="TreeGrafter"/>
</dbReference>
<accession>D4L1I6</accession>
<dbReference type="SUPFAM" id="SSF74650">
    <property type="entry name" value="Galactose mutarotase-like"/>
    <property type="match status" value="1"/>
</dbReference>
<dbReference type="AlphaFoldDB" id="D4L1I6"/>
<evidence type="ECO:0000256" key="6">
    <source>
        <dbReference type="ARBA" id="ARBA00023235"/>
    </source>
</evidence>
<keyword evidence="7 8" id="KW-0119">Carbohydrate metabolism</keyword>
<dbReference type="PANTHER" id="PTHR10091:SF0">
    <property type="entry name" value="GALACTOSE MUTAROTASE"/>
    <property type="match status" value="1"/>
</dbReference>
<feature type="binding site" evidence="10">
    <location>
        <position position="267"/>
    </location>
    <ligand>
        <name>beta-D-galactose</name>
        <dbReference type="ChEBI" id="CHEBI:27667"/>
    </ligand>
</feature>
<evidence type="ECO:0000256" key="11">
    <source>
        <dbReference type="PIRSR" id="PIRSR005096-3"/>
    </source>
</evidence>
<evidence type="ECO:0000256" key="2">
    <source>
        <dbReference type="ARBA" id="ARBA00005028"/>
    </source>
</evidence>
<dbReference type="InterPro" id="IPR015443">
    <property type="entry name" value="Aldose_1-epimerase"/>
</dbReference>
<evidence type="ECO:0000256" key="9">
    <source>
        <dbReference type="PIRSR" id="PIRSR005096-1"/>
    </source>
</evidence>
<name>D4L1I6_9FIRM</name>
<dbReference type="Proteomes" id="UP000008953">
    <property type="component" value="Chromosome"/>
</dbReference>
<evidence type="ECO:0000256" key="10">
    <source>
        <dbReference type="PIRSR" id="PIRSR005096-2"/>
    </source>
</evidence>
<organism evidence="12 13">
    <name type="scientific">Roseburia intestinalis XB6B4</name>
    <dbReference type="NCBI Taxonomy" id="718255"/>
    <lineage>
        <taxon>Bacteria</taxon>
        <taxon>Bacillati</taxon>
        <taxon>Bacillota</taxon>
        <taxon>Clostridia</taxon>
        <taxon>Lachnospirales</taxon>
        <taxon>Lachnospiraceae</taxon>
        <taxon>Roseburia</taxon>
    </lineage>
</organism>
<dbReference type="PIRSF" id="PIRSF005096">
    <property type="entry name" value="GALM"/>
    <property type="match status" value="1"/>
</dbReference>
<evidence type="ECO:0000256" key="1">
    <source>
        <dbReference type="ARBA" id="ARBA00001614"/>
    </source>
</evidence>
<evidence type="ECO:0000256" key="7">
    <source>
        <dbReference type="ARBA" id="ARBA00023277"/>
    </source>
</evidence>
<evidence type="ECO:0000313" key="13">
    <source>
        <dbReference type="Proteomes" id="UP000008953"/>
    </source>
</evidence>
<dbReference type="UniPathway" id="UPA00242"/>
<feature type="active site" description="Proton donor" evidence="9">
    <location>
        <position position="195"/>
    </location>
</feature>
<dbReference type="HOGENOM" id="CLU_031753_1_1_9"/>
<dbReference type="Gene3D" id="2.70.98.10">
    <property type="match status" value="1"/>
</dbReference>
<dbReference type="InterPro" id="IPR047215">
    <property type="entry name" value="Galactose_mutarotase-like"/>
</dbReference>
<comment type="similarity">
    <text evidence="3 8">Belongs to the aldose epimerase family.</text>
</comment>
<dbReference type="InterPro" id="IPR018052">
    <property type="entry name" value="Ald1_epimerase_CS"/>
</dbReference>
<dbReference type="Pfam" id="PF01263">
    <property type="entry name" value="Aldose_epim"/>
    <property type="match status" value="1"/>
</dbReference>
<reference evidence="12 13" key="2">
    <citation type="submission" date="2010-03" db="EMBL/GenBank/DDBJ databases">
        <authorList>
            <person name="Pajon A."/>
        </authorList>
    </citation>
    <scope>NUCLEOTIDE SEQUENCE [LARGE SCALE GENOMIC DNA]</scope>
    <source>
        <strain evidence="12 13">XB6B4</strain>
    </source>
</reference>
<reference evidence="12 13" key="1">
    <citation type="submission" date="2010-03" db="EMBL/GenBank/DDBJ databases">
        <title>The genome sequence of Roseburia intestinalis XB6B4.</title>
        <authorList>
            <consortium name="metaHIT consortium -- http://www.metahit.eu/"/>
            <person name="Pajon A."/>
            <person name="Turner K."/>
            <person name="Parkhill J."/>
            <person name="Bernalier A."/>
        </authorList>
    </citation>
    <scope>NUCLEOTIDE SEQUENCE [LARGE SCALE GENOMIC DNA]</scope>
    <source>
        <strain evidence="12 13">XB6B4</strain>
    </source>
</reference>
<dbReference type="EC" id="5.1.3.3" evidence="4 8"/>
<dbReference type="GO" id="GO:0004034">
    <property type="term" value="F:aldose 1-epimerase activity"/>
    <property type="evidence" value="ECO:0007669"/>
    <property type="project" value="UniProtKB-EC"/>
</dbReference>
<dbReference type="InterPro" id="IPR008183">
    <property type="entry name" value="Aldose_1/G6P_1-epimerase"/>
</dbReference>
<dbReference type="GO" id="GO:0030246">
    <property type="term" value="F:carbohydrate binding"/>
    <property type="evidence" value="ECO:0007669"/>
    <property type="project" value="InterPro"/>
</dbReference>
<dbReference type="InterPro" id="IPR014718">
    <property type="entry name" value="GH-type_carb-bd"/>
</dbReference>
<dbReference type="InterPro" id="IPR011013">
    <property type="entry name" value="Gal_mutarotase_sf_dom"/>
</dbReference>
<comment type="pathway">
    <text evidence="2 8">Carbohydrate metabolism; hexose metabolism.</text>
</comment>
<evidence type="ECO:0000256" key="8">
    <source>
        <dbReference type="PIRNR" id="PIRNR005096"/>
    </source>
</evidence>
<evidence type="ECO:0000256" key="3">
    <source>
        <dbReference type="ARBA" id="ARBA00006206"/>
    </source>
</evidence>
<dbReference type="PROSITE" id="PS00545">
    <property type="entry name" value="ALDOSE_1_EPIMERASE"/>
    <property type="match status" value="1"/>
</dbReference>
<feature type="binding site" evidence="11">
    <location>
        <begin position="195"/>
        <end position="197"/>
    </location>
    <ligand>
        <name>beta-D-galactose</name>
        <dbReference type="ChEBI" id="CHEBI:27667"/>
    </ligand>
</feature>